<keyword evidence="6 14" id="KW-0132">Cell division</keyword>
<evidence type="ECO:0000256" key="10">
    <source>
        <dbReference type="ARBA" id="ARBA00022984"/>
    </source>
</evidence>
<protein>
    <recommendedName>
        <fullName evidence="3 14">UDP-N-acetylmuramate--L-alanine ligase</fullName>
        <ecNumber evidence="3 14">6.3.2.8</ecNumber>
    </recommendedName>
    <alternativeName>
        <fullName evidence="14">UDP-N-acetylmuramoyl-L-alanine synthetase</fullName>
    </alternativeName>
</protein>
<evidence type="ECO:0000256" key="8">
    <source>
        <dbReference type="ARBA" id="ARBA00022840"/>
    </source>
</evidence>
<dbReference type="GO" id="GO:0071555">
    <property type="term" value="P:cell wall organization"/>
    <property type="evidence" value="ECO:0007669"/>
    <property type="project" value="UniProtKB-KW"/>
</dbReference>
<keyword evidence="15" id="KW-0472">Membrane</keyword>
<dbReference type="InterPro" id="IPR013221">
    <property type="entry name" value="Mur_ligase_cen"/>
</dbReference>
<comment type="caution">
    <text evidence="19">The sequence shown here is derived from an EMBL/GenBank/DDBJ whole genome shotgun (WGS) entry which is preliminary data.</text>
</comment>
<keyword evidence="7 14" id="KW-0547">Nucleotide-binding</keyword>
<gene>
    <name evidence="14 19" type="primary">murC</name>
    <name evidence="19" type="ORF">COW86_03680</name>
</gene>
<dbReference type="EC" id="6.3.2.8" evidence="3 14"/>
<dbReference type="UniPathway" id="UPA00219"/>
<keyword evidence="9 14" id="KW-0133">Cell shape</keyword>
<dbReference type="NCBIfam" id="TIGR01082">
    <property type="entry name" value="murC"/>
    <property type="match status" value="1"/>
</dbReference>
<comment type="function">
    <text evidence="14">Cell wall formation.</text>
</comment>
<dbReference type="AlphaFoldDB" id="A0A2H0D0G9"/>
<dbReference type="InterPro" id="IPR036615">
    <property type="entry name" value="Mur_ligase_C_dom_sf"/>
</dbReference>
<keyword evidence="12 14" id="KW-0961">Cell wall biogenesis/degradation</keyword>
<dbReference type="Gene3D" id="3.40.50.720">
    <property type="entry name" value="NAD(P)-binding Rossmann-like Domain"/>
    <property type="match status" value="1"/>
</dbReference>
<dbReference type="InterPro" id="IPR005758">
    <property type="entry name" value="UDP-N-AcMur_Ala_ligase_MurC"/>
</dbReference>
<evidence type="ECO:0000313" key="19">
    <source>
        <dbReference type="EMBL" id="PIP75459.1"/>
    </source>
</evidence>
<organism evidence="19 20">
    <name type="scientific">Candidatus Kuenenbacteria bacterium CG22_combo_CG10-13_8_21_14_all_39_9</name>
    <dbReference type="NCBI Taxonomy" id="1974621"/>
    <lineage>
        <taxon>Bacteria</taxon>
        <taxon>Candidatus Kueneniibacteriota</taxon>
    </lineage>
</organism>
<dbReference type="Pfam" id="PF08245">
    <property type="entry name" value="Mur_ligase_M"/>
    <property type="match status" value="1"/>
</dbReference>
<dbReference type="InterPro" id="IPR000713">
    <property type="entry name" value="Mur_ligase_N"/>
</dbReference>
<feature type="transmembrane region" description="Helical" evidence="15">
    <location>
        <begin position="33"/>
        <end position="51"/>
    </location>
</feature>
<evidence type="ECO:0000259" key="16">
    <source>
        <dbReference type="Pfam" id="PF01225"/>
    </source>
</evidence>
<dbReference type="SUPFAM" id="SSF51984">
    <property type="entry name" value="MurCD N-terminal domain"/>
    <property type="match status" value="1"/>
</dbReference>
<evidence type="ECO:0000256" key="7">
    <source>
        <dbReference type="ARBA" id="ARBA00022741"/>
    </source>
</evidence>
<dbReference type="SUPFAM" id="SSF53244">
    <property type="entry name" value="MurD-like peptide ligases, peptide-binding domain"/>
    <property type="match status" value="1"/>
</dbReference>
<comment type="similarity">
    <text evidence="14">Belongs to the MurCDEF family.</text>
</comment>
<comment type="subcellular location">
    <subcellularLocation>
        <location evidence="1 14">Cytoplasm</location>
    </subcellularLocation>
</comment>
<feature type="domain" description="Mur ligase central" evidence="18">
    <location>
        <begin position="136"/>
        <end position="320"/>
    </location>
</feature>
<dbReference type="Gene3D" id="3.40.1190.10">
    <property type="entry name" value="Mur-like, catalytic domain"/>
    <property type="match status" value="1"/>
</dbReference>
<evidence type="ECO:0000256" key="3">
    <source>
        <dbReference type="ARBA" id="ARBA00012211"/>
    </source>
</evidence>
<dbReference type="Proteomes" id="UP000230159">
    <property type="component" value="Unassembled WGS sequence"/>
</dbReference>
<proteinExistence type="inferred from homology"/>
<evidence type="ECO:0000259" key="18">
    <source>
        <dbReference type="Pfam" id="PF08245"/>
    </source>
</evidence>
<comment type="catalytic activity">
    <reaction evidence="13 14">
        <text>UDP-N-acetyl-alpha-D-muramate + L-alanine + ATP = UDP-N-acetyl-alpha-D-muramoyl-L-alanine + ADP + phosphate + H(+)</text>
        <dbReference type="Rhea" id="RHEA:23372"/>
        <dbReference type="ChEBI" id="CHEBI:15378"/>
        <dbReference type="ChEBI" id="CHEBI:30616"/>
        <dbReference type="ChEBI" id="CHEBI:43474"/>
        <dbReference type="ChEBI" id="CHEBI:57972"/>
        <dbReference type="ChEBI" id="CHEBI:70757"/>
        <dbReference type="ChEBI" id="CHEBI:83898"/>
        <dbReference type="ChEBI" id="CHEBI:456216"/>
        <dbReference type="EC" id="6.3.2.8"/>
    </reaction>
</comment>
<evidence type="ECO:0000256" key="15">
    <source>
        <dbReference type="SAM" id="Phobius"/>
    </source>
</evidence>
<dbReference type="InterPro" id="IPR004101">
    <property type="entry name" value="Mur_ligase_C"/>
</dbReference>
<evidence type="ECO:0000256" key="4">
    <source>
        <dbReference type="ARBA" id="ARBA00022490"/>
    </source>
</evidence>
<keyword evidence="11 14" id="KW-0131">Cell cycle</keyword>
<dbReference type="Pfam" id="PF02875">
    <property type="entry name" value="Mur_ligase_C"/>
    <property type="match status" value="1"/>
</dbReference>
<name>A0A2H0D0G9_9BACT</name>
<dbReference type="GO" id="GO:0008763">
    <property type="term" value="F:UDP-N-acetylmuramate-L-alanine ligase activity"/>
    <property type="evidence" value="ECO:0007669"/>
    <property type="project" value="UniProtKB-UniRule"/>
</dbReference>
<evidence type="ECO:0000256" key="12">
    <source>
        <dbReference type="ARBA" id="ARBA00023316"/>
    </source>
</evidence>
<keyword evidence="4 14" id="KW-0963">Cytoplasm</keyword>
<evidence type="ECO:0000256" key="14">
    <source>
        <dbReference type="HAMAP-Rule" id="MF_00046"/>
    </source>
</evidence>
<feature type="domain" description="Mur ligase N-terminal catalytic" evidence="16">
    <location>
        <begin position="32"/>
        <end position="132"/>
    </location>
</feature>
<evidence type="ECO:0000256" key="1">
    <source>
        <dbReference type="ARBA" id="ARBA00004496"/>
    </source>
</evidence>
<dbReference type="InterPro" id="IPR050061">
    <property type="entry name" value="MurCDEF_pg_biosynth"/>
</dbReference>
<keyword evidence="15" id="KW-0812">Transmembrane</keyword>
<evidence type="ECO:0000256" key="13">
    <source>
        <dbReference type="ARBA" id="ARBA00047833"/>
    </source>
</evidence>
<dbReference type="InterPro" id="IPR036565">
    <property type="entry name" value="Mur-like_cat_sf"/>
</dbReference>
<keyword evidence="15" id="KW-1133">Transmembrane helix</keyword>
<evidence type="ECO:0000256" key="5">
    <source>
        <dbReference type="ARBA" id="ARBA00022598"/>
    </source>
</evidence>
<dbReference type="PANTHER" id="PTHR43445:SF3">
    <property type="entry name" value="UDP-N-ACETYLMURAMATE--L-ALANINE LIGASE"/>
    <property type="match status" value="1"/>
</dbReference>
<evidence type="ECO:0000256" key="9">
    <source>
        <dbReference type="ARBA" id="ARBA00022960"/>
    </source>
</evidence>
<dbReference type="Pfam" id="PF01225">
    <property type="entry name" value="Mur_ligase"/>
    <property type="match status" value="1"/>
</dbReference>
<dbReference type="GO" id="GO:0051301">
    <property type="term" value="P:cell division"/>
    <property type="evidence" value="ECO:0007669"/>
    <property type="project" value="UniProtKB-KW"/>
</dbReference>
<reference evidence="19 20" key="1">
    <citation type="submission" date="2017-09" db="EMBL/GenBank/DDBJ databases">
        <title>Depth-based differentiation of microbial function through sediment-hosted aquifers and enrichment of novel symbionts in the deep terrestrial subsurface.</title>
        <authorList>
            <person name="Probst A.J."/>
            <person name="Ladd B."/>
            <person name="Jarett J.K."/>
            <person name="Geller-Mcgrath D.E."/>
            <person name="Sieber C.M."/>
            <person name="Emerson J.B."/>
            <person name="Anantharaman K."/>
            <person name="Thomas B.C."/>
            <person name="Malmstrom R."/>
            <person name="Stieglmeier M."/>
            <person name="Klingl A."/>
            <person name="Woyke T."/>
            <person name="Ryan C.M."/>
            <person name="Banfield J.F."/>
        </authorList>
    </citation>
    <scope>NUCLEOTIDE SEQUENCE [LARGE SCALE GENOMIC DNA]</scope>
    <source>
        <strain evidence="19">CG22_combo_CG10-13_8_21_14_all_39_9</strain>
    </source>
</reference>
<feature type="binding site" evidence="14">
    <location>
        <begin position="138"/>
        <end position="144"/>
    </location>
    <ligand>
        <name>ATP</name>
        <dbReference type="ChEBI" id="CHEBI:30616"/>
    </ligand>
</feature>
<keyword evidence="8 14" id="KW-0067">ATP-binding</keyword>
<dbReference type="EMBL" id="PCTN01000160">
    <property type="protein sequence ID" value="PIP75459.1"/>
    <property type="molecule type" value="Genomic_DNA"/>
</dbReference>
<dbReference type="GO" id="GO:0005524">
    <property type="term" value="F:ATP binding"/>
    <property type="evidence" value="ECO:0007669"/>
    <property type="project" value="UniProtKB-UniRule"/>
</dbReference>
<evidence type="ECO:0000256" key="2">
    <source>
        <dbReference type="ARBA" id="ARBA00004752"/>
    </source>
</evidence>
<evidence type="ECO:0000259" key="17">
    <source>
        <dbReference type="Pfam" id="PF02875"/>
    </source>
</evidence>
<sequence length="483" mass="54054">MGRGGKNCRINFKFSQIICRYNMPLDLEKIKKIHLIGIGGIIMSALARYFLSLGKAVSGSDRDRSEITEKLEQLGATVHKGHAASNLGNNIDLVVYTEAISKDNQELIRARDLQLPTYSVYQVLGGLSQGKYTVAVAGMHGKSTTTSMVGLILEAAGLNPTVFVGTQLKEFDGNLRLGKSQYLVSEACEYRDNFLNYQPNIGVVTNIEAEHLDYFKNIAGVKKSFKRFISQIKNDGWLVFNGDDKHALQLAKTARGNKISFGVDNQLVDFRAASIEIGDNGDTNFTLASKKLKEYDGIRFSLKVPGNFNVYNALSAISVAAILAVKVQVVQDVLSKFNGVWRRFEFKGEREGIQYFDDYAHHPTEIRATLKAAKQKFGNRTFWLVYQPHLYSRTNDFLNEFAASLNLAPDLILAPIYAAREENKWGITSKDLADLMNKKFKRPKPVIYLPSLVKIRNYLKKHVQLGEVVMTMGAGDVYKIINK</sequence>
<dbReference type="SUPFAM" id="SSF53623">
    <property type="entry name" value="MurD-like peptide ligases, catalytic domain"/>
    <property type="match status" value="1"/>
</dbReference>
<dbReference type="GO" id="GO:0008360">
    <property type="term" value="P:regulation of cell shape"/>
    <property type="evidence" value="ECO:0007669"/>
    <property type="project" value="UniProtKB-KW"/>
</dbReference>
<keyword evidence="5 14" id="KW-0436">Ligase</keyword>
<evidence type="ECO:0000313" key="20">
    <source>
        <dbReference type="Proteomes" id="UP000230159"/>
    </source>
</evidence>
<comment type="pathway">
    <text evidence="2 14">Cell wall biogenesis; peptidoglycan biosynthesis.</text>
</comment>
<accession>A0A2H0D0G9</accession>
<evidence type="ECO:0000256" key="6">
    <source>
        <dbReference type="ARBA" id="ARBA00022618"/>
    </source>
</evidence>
<evidence type="ECO:0000256" key="11">
    <source>
        <dbReference type="ARBA" id="ARBA00023306"/>
    </source>
</evidence>
<dbReference type="GO" id="GO:0009252">
    <property type="term" value="P:peptidoglycan biosynthetic process"/>
    <property type="evidence" value="ECO:0007669"/>
    <property type="project" value="UniProtKB-UniRule"/>
</dbReference>
<feature type="domain" description="Mur ligase C-terminal" evidence="17">
    <location>
        <begin position="342"/>
        <end position="475"/>
    </location>
</feature>
<dbReference type="HAMAP" id="MF_00046">
    <property type="entry name" value="MurC"/>
    <property type="match status" value="1"/>
</dbReference>
<dbReference type="GO" id="GO:0005737">
    <property type="term" value="C:cytoplasm"/>
    <property type="evidence" value="ECO:0007669"/>
    <property type="project" value="UniProtKB-SubCell"/>
</dbReference>
<keyword evidence="10 14" id="KW-0573">Peptidoglycan synthesis</keyword>
<dbReference type="PANTHER" id="PTHR43445">
    <property type="entry name" value="UDP-N-ACETYLMURAMATE--L-ALANINE LIGASE-RELATED"/>
    <property type="match status" value="1"/>
</dbReference>
<dbReference type="Gene3D" id="3.90.190.20">
    <property type="entry name" value="Mur ligase, C-terminal domain"/>
    <property type="match status" value="1"/>
</dbReference>